<proteinExistence type="predicted"/>
<keyword evidence="1" id="KW-0732">Signal</keyword>
<feature type="signal peptide" evidence="1">
    <location>
        <begin position="1"/>
        <end position="16"/>
    </location>
</feature>
<gene>
    <name evidence="2" type="ORF">CKM354_000711300</name>
</gene>
<dbReference type="OrthoDB" id="3635331at2759"/>
<protein>
    <submittedName>
        <fullName evidence="2">Uncharacterized protein</fullName>
    </submittedName>
</protein>
<evidence type="ECO:0000256" key="1">
    <source>
        <dbReference type="SAM" id="SignalP"/>
    </source>
</evidence>
<dbReference type="RefSeq" id="XP_044658388.1">
    <property type="nucleotide sequence ID" value="XM_044802453.1"/>
</dbReference>
<dbReference type="AlphaFoldDB" id="A0A9P3CJI7"/>
<feature type="chain" id="PRO_5040296013" evidence="1">
    <location>
        <begin position="17"/>
        <end position="225"/>
    </location>
</feature>
<dbReference type="GeneID" id="68292688"/>
<organism evidence="2 3">
    <name type="scientific">Cercospora kikuchii</name>
    <dbReference type="NCBI Taxonomy" id="84275"/>
    <lineage>
        <taxon>Eukaryota</taxon>
        <taxon>Fungi</taxon>
        <taxon>Dikarya</taxon>
        <taxon>Ascomycota</taxon>
        <taxon>Pezizomycotina</taxon>
        <taxon>Dothideomycetes</taxon>
        <taxon>Dothideomycetidae</taxon>
        <taxon>Mycosphaerellales</taxon>
        <taxon>Mycosphaerellaceae</taxon>
        <taxon>Cercospora</taxon>
    </lineage>
</organism>
<sequence>MKTQLFSLGLVTGVLASPVQLTSGQCTTKIDKFDDLPAGSVPLAQNEIGLYNGLQYNRFAASGSVGLPGVAAKSPKNAAGLGLTRSLTTQIMDFLTNAGDKTPIALFPSGTLSAPEGKYFDLLEFYFGCKINTAQTLVASANRCDFSATGFNYLDQPVSEETFTYVPISGTGPLGLGAILNADMSFKQFDKFKKMKNVTITLAGASTMAPSSVILLDNVKHCDYN</sequence>
<evidence type="ECO:0000313" key="3">
    <source>
        <dbReference type="Proteomes" id="UP000825890"/>
    </source>
</evidence>
<accession>A0A9P3CJI7</accession>
<evidence type="ECO:0000313" key="2">
    <source>
        <dbReference type="EMBL" id="GIZ43901.1"/>
    </source>
</evidence>
<dbReference type="EMBL" id="BOLY01000004">
    <property type="protein sequence ID" value="GIZ43901.1"/>
    <property type="molecule type" value="Genomic_DNA"/>
</dbReference>
<keyword evidence="3" id="KW-1185">Reference proteome</keyword>
<name>A0A9P3CJI7_9PEZI</name>
<comment type="caution">
    <text evidence="2">The sequence shown here is derived from an EMBL/GenBank/DDBJ whole genome shotgun (WGS) entry which is preliminary data.</text>
</comment>
<reference evidence="2 3" key="1">
    <citation type="submission" date="2021-01" db="EMBL/GenBank/DDBJ databases">
        <title>Cercospora kikuchii MAFF 305040 whole genome shotgun sequence.</title>
        <authorList>
            <person name="Kashiwa T."/>
            <person name="Suzuki T."/>
        </authorList>
    </citation>
    <scope>NUCLEOTIDE SEQUENCE [LARGE SCALE GENOMIC DNA]</scope>
    <source>
        <strain evidence="2 3">MAFF 305040</strain>
    </source>
</reference>
<dbReference type="Proteomes" id="UP000825890">
    <property type="component" value="Unassembled WGS sequence"/>
</dbReference>